<dbReference type="SUPFAM" id="SSF49384">
    <property type="entry name" value="Carbohydrate-binding domain"/>
    <property type="match status" value="1"/>
</dbReference>
<dbReference type="InterPro" id="IPR001919">
    <property type="entry name" value="CBD2"/>
</dbReference>
<feature type="chain" id="PRO_5044984498" description="Glucanase" evidence="9">
    <location>
        <begin position="23"/>
        <end position="552"/>
    </location>
</feature>
<dbReference type="InterPro" id="IPR008965">
    <property type="entry name" value="CBM2/CBM3_carb-bd_dom_sf"/>
</dbReference>
<dbReference type="SMART" id="SM00637">
    <property type="entry name" value="CBD_II"/>
    <property type="match status" value="1"/>
</dbReference>
<evidence type="ECO:0000256" key="4">
    <source>
        <dbReference type="ARBA" id="ARBA00023157"/>
    </source>
</evidence>
<name>A0ABP8QZK5_9ACTN</name>
<proteinExistence type="inferred from homology"/>
<dbReference type="InterPro" id="IPR012291">
    <property type="entry name" value="CBM2_carb-bd_dom_sf"/>
</dbReference>
<accession>A0ABP8QZK5</accession>
<dbReference type="InterPro" id="IPR036434">
    <property type="entry name" value="Beta_cellobiohydrolase_sf"/>
</dbReference>
<evidence type="ECO:0000256" key="2">
    <source>
        <dbReference type="ARBA" id="ARBA00022801"/>
    </source>
</evidence>
<reference evidence="13" key="1">
    <citation type="journal article" date="2019" name="Int. J. Syst. Evol. Microbiol.">
        <title>The Global Catalogue of Microorganisms (GCM) 10K type strain sequencing project: providing services to taxonomists for standard genome sequencing and annotation.</title>
        <authorList>
            <consortium name="The Broad Institute Genomics Platform"/>
            <consortium name="The Broad Institute Genome Sequencing Center for Infectious Disease"/>
            <person name="Wu L."/>
            <person name="Ma J."/>
        </authorList>
    </citation>
    <scope>NUCLEOTIDE SEQUENCE [LARGE SCALE GENOMIC DNA]</scope>
    <source>
        <strain evidence="13">JCM 17933</strain>
    </source>
</reference>
<evidence type="ECO:0000256" key="1">
    <source>
        <dbReference type="ARBA" id="ARBA00022729"/>
    </source>
</evidence>
<dbReference type="PANTHER" id="PTHR34876">
    <property type="match status" value="1"/>
</dbReference>
<feature type="compositionally biased region" description="Gly residues" evidence="10">
    <location>
        <begin position="128"/>
        <end position="137"/>
    </location>
</feature>
<dbReference type="SUPFAM" id="SSF51989">
    <property type="entry name" value="Glycosyl hydrolases family 6, cellulases"/>
    <property type="match status" value="1"/>
</dbReference>
<feature type="region of interest" description="Disordered" evidence="10">
    <location>
        <begin position="421"/>
        <end position="440"/>
    </location>
</feature>
<evidence type="ECO:0000256" key="9">
    <source>
        <dbReference type="RuleBase" id="RU361186"/>
    </source>
</evidence>
<keyword evidence="2 9" id="KW-0378">Hydrolase</keyword>
<dbReference type="InterPro" id="IPR016288">
    <property type="entry name" value="Beta_cellobiohydrolase"/>
</dbReference>
<evidence type="ECO:0000256" key="10">
    <source>
        <dbReference type="SAM" id="MobiDB-lite"/>
    </source>
</evidence>
<feature type="region of interest" description="Disordered" evidence="10">
    <location>
        <begin position="487"/>
        <end position="526"/>
    </location>
</feature>
<organism evidence="12 13">
    <name type="scientific">Actinoallomurus oryzae</name>
    <dbReference type="NCBI Taxonomy" id="502180"/>
    <lineage>
        <taxon>Bacteria</taxon>
        <taxon>Bacillati</taxon>
        <taxon>Actinomycetota</taxon>
        <taxon>Actinomycetes</taxon>
        <taxon>Streptosporangiales</taxon>
        <taxon>Thermomonosporaceae</taxon>
        <taxon>Actinoallomurus</taxon>
    </lineage>
</organism>
<comment type="caution">
    <text evidence="12">The sequence shown here is derived from an EMBL/GenBank/DDBJ whole genome shotgun (WGS) entry which is preliminary data.</text>
</comment>
<keyword evidence="7 9" id="KW-0624">Polysaccharide degradation</keyword>
<dbReference type="Proteomes" id="UP001500503">
    <property type="component" value="Unassembled WGS sequence"/>
</dbReference>
<protein>
    <recommendedName>
        <fullName evidence="9">Glucanase</fullName>
        <ecNumber evidence="9">3.2.1.-</ecNumber>
    </recommendedName>
</protein>
<dbReference type="EC" id="3.2.1.-" evidence="9"/>
<comment type="similarity">
    <text evidence="9">Belongs to the glycosyl hydrolase family 6.</text>
</comment>
<dbReference type="Pfam" id="PF00553">
    <property type="entry name" value="CBM_2"/>
    <property type="match status" value="1"/>
</dbReference>
<evidence type="ECO:0000256" key="3">
    <source>
        <dbReference type="ARBA" id="ARBA00023001"/>
    </source>
</evidence>
<dbReference type="PROSITE" id="PS00655">
    <property type="entry name" value="GLYCOSYL_HYDROL_F6_1"/>
    <property type="match status" value="1"/>
</dbReference>
<feature type="region of interest" description="Disordered" evidence="10">
    <location>
        <begin position="123"/>
        <end position="174"/>
    </location>
</feature>
<feature type="active site" evidence="8">
    <location>
        <position position="225"/>
    </location>
</feature>
<keyword evidence="5 9" id="KW-0119">Carbohydrate metabolism</keyword>
<dbReference type="InterPro" id="IPR001524">
    <property type="entry name" value="Glyco_hydro_6_CS"/>
</dbReference>
<dbReference type="PROSITE" id="PS51173">
    <property type="entry name" value="CBM2"/>
    <property type="match status" value="1"/>
</dbReference>
<dbReference type="PIRSF" id="PIRSF001100">
    <property type="entry name" value="Beta_cellobiohydrolase"/>
    <property type="match status" value="1"/>
</dbReference>
<sequence>MGLAALTLGLASTLVAAGPAHAATGCTVGYTTNDWGGGFTAALSITNLGDPLTSWTLEWDFAGNQQVTQGWSGTFSQSGKHVTVKNASYNGGLGTNASTSLGFNGSYSGTNAAPTSFKLNGVTCDGSTSGGGDGGGPTEPPPSDGDHADNPFTGGKGYVNPEWSAEASGDGGSAVANQPTAVWLDRIAAINGVNGGMGLRAHLDAAVAQGASYAQFVIYDLPGRDCAALASNGELGPTELSRYQSDYIDPIASIMADSKYANLKIVAYIEPDSLPNLVTNVSGNTATTACQTMQQNGNYVKGVQYALNKLHAISNVYTYLDAAHHGWLGWDSNFGPAAQLFATVARGTTAGVNSVDGFVINTANYSPTTEPYLPVNDQTRQSKWVDWNYYVDESSFGAAFRQQLISDGFPSGIGMVIDTSRNGWGGSSRPTGPSSASDINTQVDAERVDRRPHVGDWCNQAGAGLGARPTAAPAAGFDAYAWVKPPGESDGASKSIPNDEGKGFDQMCDPNYGGNVRNGNNPSGALPDAPLSGHWFSAQFHQLVQNAYPPLS</sequence>
<dbReference type="Pfam" id="PF01341">
    <property type="entry name" value="Glyco_hydro_6"/>
    <property type="match status" value="1"/>
</dbReference>
<feature type="domain" description="CBM2" evidence="11">
    <location>
        <begin position="19"/>
        <end position="127"/>
    </location>
</feature>
<evidence type="ECO:0000256" key="7">
    <source>
        <dbReference type="ARBA" id="ARBA00023326"/>
    </source>
</evidence>
<evidence type="ECO:0000259" key="11">
    <source>
        <dbReference type="PROSITE" id="PS51173"/>
    </source>
</evidence>
<keyword evidence="3 9" id="KW-0136">Cellulose degradation</keyword>
<feature type="compositionally biased region" description="Polar residues" evidence="10">
    <location>
        <begin position="428"/>
        <end position="440"/>
    </location>
</feature>
<keyword evidence="4" id="KW-1015">Disulfide bond</keyword>
<dbReference type="PANTHER" id="PTHR34876:SF4">
    <property type="entry name" value="1,4-BETA-D-GLUCAN CELLOBIOHYDROLASE C-RELATED"/>
    <property type="match status" value="1"/>
</dbReference>
<keyword evidence="6 9" id="KW-0326">Glycosidase</keyword>
<evidence type="ECO:0000313" key="12">
    <source>
        <dbReference type="EMBL" id="GAA4514215.1"/>
    </source>
</evidence>
<gene>
    <name evidence="12" type="ORF">GCM10023191_082380</name>
</gene>
<dbReference type="Gene3D" id="2.60.40.290">
    <property type="match status" value="1"/>
</dbReference>
<evidence type="ECO:0000313" key="13">
    <source>
        <dbReference type="Proteomes" id="UP001500503"/>
    </source>
</evidence>
<evidence type="ECO:0000256" key="8">
    <source>
        <dbReference type="PROSITE-ProRule" id="PRU10056"/>
    </source>
</evidence>
<dbReference type="PRINTS" id="PR00733">
    <property type="entry name" value="GLHYDRLASE6"/>
</dbReference>
<dbReference type="Gene3D" id="3.20.20.40">
    <property type="entry name" value="1, 4-beta cellobiohydrolase"/>
    <property type="match status" value="1"/>
</dbReference>
<keyword evidence="1 9" id="KW-0732">Signal</keyword>
<keyword evidence="13" id="KW-1185">Reference proteome</keyword>
<evidence type="ECO:0000256" key="5">
    <source>
        <dbReference type="ARBA" id="ARBA00023277"/>
    </source>
</evidence>
<feature type="signal peptide" evidence="9">
    <location>
        <begin position="1"/>
        <end position="22"/>
    </location>
</feature>
<dbReference type="EMBL" id="BAABHF010000049">
    <property type="protein sequence ID" value="GAA4514215.1"/>
    <property type="molecule type" value="Genomic_DNA"/>
</dbReference>
<evidence type="ECO:0000256" key="6">
    <source>
        <dbReference type="ARBA" id="ARBA00023295"/>
    </source>
</evidence>